<sequence>MVSFYNMKPFEGEKSHLYEDWFLILLNTNPYKLKL</sequence>
<accession>A0A1I1WSE4</accession>
<dbReference type="EMBL" id="FOMH01000017">
    <property type="protein sequence ID" value="SFD97921.1"/>
    <property type="molecule type" value="Genomic_DNA"/>
</dbReference>
<name>A0A1I1WSE4_9FLAO</name>
<gene>
    <name evidence="1" type="ORF">SAMN05216297_11713</name>
</gene>
<keyword evidence="2" id="KW-1185">Reference proteome</keyword>
<organism evidence="1 2">
    <name type="scientific">Flavobacterium phragmitis</name>
    <dbReference type="NCBI Taxonomy" id="739143"/>
    <lineage>
        <taxon>Bacteria</taxon>
        <taxon>Pseudomonadati</taxon>
        <taxon>Bacteroidota</taxon>
        <taxon>Flavobacteriia</taxon>
        <taxon>Flavobacteriales</taxon>
        <taxon>Flavobacteriaceae</taxon>
        <taxon>Flavobacterium</taxon>
    </lineage>
</organism>
<evidence type="ECO:0000313" key="1">
    <source>
        <dbReference type="EMBL" id="SFD97921.1"/>
    </source>
</evidence>
<dbReference type="STRING" id="739143.SAMN05216297_11713"/>
<reference evidence="2" key="1">
    <citation type="submission" date="2016-10" db="EMBL/GenBank/DDBJ databases">
        <authorList>
            <person name="Varghese N."/>
            <person name="Submissions S."/>
        </authorList>
    </citation>
    <scope>NUCLEOTIDE SEQUENCE [LARGE SCALE GENOMIC DNA]</scope>
    <source>
        <strain evidence="2">CGMCC 1.10370</strain>
    </source>
</reference>
<protein>
    <submittedName>
        <fullName evidence="1">Uncharacterized protein</fullName>
    </submittedName>
</protein>
<dbReference type="Proteomes" id="UP000199672">
    <property type="component" value="Unassembled WGS sequence"/>
</dbReference>
<dbReference type="AlphaFoldDB" id="A0A1I1WSE4"/>
<proteinExistence type="predicted"/>
<evidence type="ECO:0000313" key="2">
    <source>
        <dbReference type="Proteomes" id="UP000199672"/>
    </source>
</evidence>